<evidence type="ECO:0000313" key="2">
    <source>
        <dbReference type="EMBL" id="GAA4507621.1"/>
    </source>
</evidence>
<evidence type="ECO:0000256" key="1">
    <source>
        <dbReference type="SAM" id="MobiDB-lite"/>
    </source>
</evidence>
<dbReference type="InterPro" id="IPR012349">
    <property type="entry name" value="Split_barrel_FMN-bd"/>
</dbReference>
<accession>A0ABP8QPK7</accession>
<name>A0ABP8QPK7_9ACTN</name>
<protein>
    <recommendedName>
        <fullName evidence="4">Pyridoxamine 5'-phosphate oxidase putative domain-containing protein</fullName>
    </recommendedName>
</protein>
<dbReference type="SUPFAM" id="SSF50475">
    <property type="entry name" value="FMN-binding split barrel"/>
    <property type="match status" value="1"/>
</dbReference>
<dbReference type="Gene3D" id="2.30.110.10">
    <property type="entry name" value="Electron Transport, Fmn-binding Protein, Chain A"/>
    <property type="match status" value="1"/>
</dbReference>
<dbReference type="EMBL" id="BAABHF010000041">
    <property type="protein sequence ID" value="GAA4507621.1"/>
    <property type="molecule type" value="Genomic_DNA"/>
</dbReference>
<keyword evidence="3" id="KW-1185">Reference proteome</keyword>
<feature type="region of interest" description="Disordered" evidence="1">
    <location>
        <begin position="92"/>
        <end position="149"/>
    </location>
</feature>
<reference evidence="3" key="1">
    <citation type="journal article" date="2019" name="Int. J. Syst. Evol. Microbiol.">
        <title>The Global Catalogue of Microorganisms (GCM) 10K type strain sequencing project: providing services to taxonomists for standard genome sequencing and annotation.</title>
        <authorList>
            <consortium name="The Broad Institute Genomics Platform"/>
            <consortium name="The Broad Institute Genome Sequencing Center for Infectious Disease"/>
            <person name="Wu L."/>
            <person name="Ma J."/>
        </authorList>
    </citation>
    <scope>NUCLEOTIDE SEQUENCE [LARGE SCALE GENOMIC DNA]</scope>
    <source>
        <strain evidence="3">JCM 17933</strain>
    </source>
</reference>
<organism evidence="2 3">
    <name type="scientific">Actinoallomurus oryzae</name>
    <dbReference type="NCBI Taxonomy" id="502180"/>
    <lineage>
        <taxon>Bacteria</taxon>
        <taxon>Bacillati</taxon>
        <taxon>Actinomycetota</taxon>
        <taxon>Actinomycetes</taxon>
        <taxon>Streptosporangiales</taxon>
        <taxon>Thermomonosporaceae</taxon>
        <taxon>Actinoallomurus</taxon>
    </lineage>
</organism>
<evidence type="ECO:0000313" key="3">
    <source>
        <dbReference type="Proteomes" id="UP001500503"/>
    </source>
</evidence>
<feature type="compositionally biased region" description="Basic residues" evidence="1">
    <location>
        <begin position="120"/>
        <end position="145"/>
    </location>
</feature>
<dbReference type="Proteomes" id="UP001500503">
    <property type="component" value="Unassembled WGS sequence"/>
</dbReference>
<gene>
    <name evidence="2" type="ORF">GCM10023191_066280</name>
</gene>
<proteinExistence type="predicted"/>
<evidence type="ECO:0008006" key="4">
    <source>
        <dbReference type="Google" id="ProtNLM"/>
    </source>
</evidence>
<comment type="caution">
    <text evidence="2">The sequence shown here is derived from an EMBL/GenBank/DDBJ whole genome shotgun (WGS) entry which is preliminary data.</text>
</comment>
<sequence length="226" mass="24506">MADTLGDRLPDELVHALDDEALTDEDQTGFLLVTTDENGAPRICIVSAGELLLCDERTLRVALWHGTRTAHNLGRSGTALLAAISPRARNLRPGRTRAAGGPGDGEPGVLRTDREERRGGRPRRNARYHRHHVPRRSARPRHRGRGLAPATCVARERRGISDLISDVRRGTRDHALPLADVLSTHQHEVHTGLRACRAPGDSLGSGSLISLAWVNAGPENHPGPAK</sequence>